<dbReference type="PROSITE" id="PS50054">
    <property type="entry name" value="TYR_PHOSPHATASE_DUAL"/>
    <property type="match status" value="1"/>
</dbReference>
<evidence type="ECO:0000259" key="11">
    <source>
        <dbReference type="PROSITE" id="PS50056"/>
    </source>
</evidence>
<evidence type="ECO:0000256" key="8">
    <source>
        <dbReference type="ARBA" id="ARBA00047927"/>
    </source>
</evidence>
<dbReference type="SUPFAM" id="SSF52799">
    <property type="entry name" value="(Phosphotyrosine protein) phosphatases II"/>
    <property type="match status" value="1"/>
</dbReference>
<evidence type="ECO:0000256" key="2">
    <source>
        <dbReference type="ARBA" id="ARBA00012527"/>
    </source>
</evidence>
<dbReference type="GO" id="GO:0008486">
    <property type="term" value="F:diphosphoinositol-polyphosphate diphosphatase activity"/>
    <property type="evidence" value="ECO:0007669"/>
    <property type="project" value="UniProtKB-EC"/>
</dbReference>
<feature type="domain" description="Tyrosine-protein phosphatase" evidence="10">
    <location>
        <begin position="43"/>
        <end position="195"/>
    </location>
</feature>
<dbReference type="EMBL" id="MLAK01000565">
    <property type="protein sequence ID" value="OHT12354.1"/>
    <property type="molecule type" value="Genomic_DNA"/>
</dbReference>
<evidence type="ECO:0000256" key="5">
    <source>
        <dbReference type="ARBA" id="ARBA00044949"/>
    </source>
</evidence>
<dbReference type="Proteomes" id="UP000179807">
    <property type="component" value="Unassembled WGS sequence"/>
</dbReference>
<dbReference type="VEuPathDB" id="TrichDB:TRFO_17830"/>
<evidence type="ECO:0000256" key="4">
    <source>
        <dbReference type="ARBA" id="ARBA00022801"/>
    </source>
</evidence>
<feature type="domain" description="Tyrosine specific protein phosphatases" evidence="11">
    <location>
        <begin position="114"/>
        <end position="146"/>
    </location>
</feature>
<dbReference type="GO" id="GO:0016791">
    <property type="term" value="F:phosphatase activity"/>
    <property type="evidence" value="ECO:0007669"/>
    <property type="project" value="InterPro"/>
</dbReference>
<dbReference type="PROSITE" id="PS00383">
    <property type="entry name" value="TYR_PHOSPHATASE_1"/>
    <property type="match status" value="1"/>
</dbReference>
<proteinExistence type="inferred from homology"/>
<comment type="similarity">
    <text evidence="5">Belongs to the protein-tyrosine phosphatase family. Atypical dual-specificity phosphatase Siw14-like subfamily.</text>
</comment>
<dbReference type="Pfam" id="PF03162">
    <property type="entry name" value="Y_phosphatase2"/>
    <property type="match status" value="1"/>
</dbReference>
<keyword evidence="4" id="KW-0378">Hydrolase</keyword>
<dbReference type="GO" id="GO:0005737">
    <property type="term" value="C:cytoplasm"/>
    <property type="evidence" value="ECO:0007669"/>
    <property type="project" value="UniProtKB-SubCell"/>
</dbReference>
<dbReference type="EC" id="3.6.1.52" evidence="2"/>
<dbReference type="PANTHER" id="PTHR31126">
    <property type="entry name" value="TYROSINE-PROTEIN PHOSPHATASE"/>
    <property type="match status" value="1"/>
</dbReference>
<evidence type="ECO:0000256" key="3">
    <source>
        <dbReference type="ARBA" id="ARBA00022490"/>
    </source>
</evidence>
<comment type="subcellular location">
    <subcellularLocation>
        <location evidence="1">Cytoplasm</location>
    </subcellularLocation>
</comment>
<dbReference type="OrthoDB" id="6375174at2759"/>
<dbReference type="PRINTS" id="PR01911">
    <property type="entry name" value="PFDSPHPHTASE"/>
</dbReference>
<organism evidence="12 13">
    <name type="scientific">Tritrichomonas foetus</name>
    <dbReference type="NCBI Taxonomy" id="1144522"/>
    <lineage>
        <taxon>Eukaryota</taxon>
        <taxon>Metamonada</taxon>
        <taxon>Parabasalia</taxon>
        <taxon>Tritrichomonadida</taxon>
        <taxon>Tritrichomonadidae</taxon>
        <taxon>Tritrichomonas</taxon>
    </lineage>
</organism>
<comment type="catalytic activity">
    <reaction evidence="8">
        <text>1,5-bis(diphospho)-1D-myo-inositol 2,3,4,6-tetrakisphosphate + H2O = 1-diphospho-1D-myo-inositol 2,3,4,5,6-pentakisphosphate + phosphate + 2 H(+)</text>
        <dbReference type="Rhea" id="RHEA:79699"/>
        <dbReference type="ChEBI" id="CHEBI:15377"/>
        <dbReference type="ChEBI" id="CHEBI:15378"/>
        <dbReference type="ChEBI" id="CHEBI:43474"/>
        <dbReference type="ChEBI" id="CHEBI:74946"/>
        <dbReference type="ChEBI" id="CHEBI:77983"/>
        <dbReference type="EC" id="3.6.1.52"/>
    </reaction>
    <physiologicalReaction direction="left-to-right" evidence="8">
        <dbReference type="Rhea" id="RHEA:79700"/>
    </physiologicalReaction>
</comment>
<dbReference type="PROSITE" id="PS50056">
    <property type="entry name" value="TYR_PHOSPHATASE_2"/>
    <property type="match status" value="1"/>
</dbReference>
<comment type="catalytic activity">
    <reaction evidence="6">
        <text>5-diphospho-1D-myo-inositol 1,2,3,4,6-pentakisphosphate + H2O = 1D-myo-inositol hexakisphosphate + phosphate + H(+)</text>
        <dbReference type="Rhea" id="RHEA:22384"/>
        <dbReference type="ChEBI" id="CHEBI:15377"/>
        <dbReference type="ChEBI" id="CHEBI:15378"/>
        <dbReference type="ChEBI" id="CHEBI:43474"/>
        <dbReference type="ChEBI" id="CHEBI:58130"/>
        <dbReference type="ChEBI" id="CHEBI:58628"/>
        <dbReference type="EC" id="3.6.1.52"/>
    </reaction>
    <physiologicalReaction direction="left-to-right" evidence="6">
        <dbReference type="Rhea" id="RHEA:22385"/>
    </physiologicalReaction>
</comment>
<dbReference type="InterPro" id="IPR020428">
    <property type="entry name" value="PFA-DSPs"/>
</dbReference>
<dbReference type="Gene3D" id="3.90.190.10">
    <property type="entry name" value="Protein tyrosine phosphatase superfamily"/>
    <property type="match status" value="1"/>
</dbReference>
<evidence type="ECO:0000256" key="7">
    <source>
        <dbReference type="ARBA" id="ARBA00047562"/>
    </source>
</evidence>
<protein>
    <recommendedName>
        <fullName evidence="2">diphosphoinositol-polyphosphate diphosphatase</fullName>
        <ecNumber evidence="2">3.6.1.52</ecNumber>
    </recommendedName>
</protein>
<dbReference type="InterPro" id="IPR000387">
    <property type="entry name" value="Tyr_Pase_dom"/>
</dbReference>
<dbReference type="GeneID" id="94834518"/>
<dbReference type="InterPro" id="IPR029021">
    <property type="entry name" value="Prot-tyrosine_phosphatase-like"/>
</dbReference>
<dbReference type="InterPro" id="IPR004861">
    <property type="entry name" value="Siw14-like"/>
</dbReference>
<comment type="catalytic activity">
    <reaction evidence="9">
        <text>6-diphospho-1D-myo-inositol pentakisphosphate + H2O = 1D-myo-inositol hexakisphosphate + phosphate + H(+)</text>
        <dbReference type="Rhea" id="RHEA:79703"/>
        <dbReference type="ChEBI" id="CHEBI:15377"/>
        <dbReference type="ChEBI" id="CHEBI:15378"/>
        <dbReference type="ChEBI" id="CHEBI:43474"/>
        <dbReference type="ChEBI" id="CHEBI:58130"/>
        <dbReference type="ChEBI" id="CHEBI:230534"/>
        <dbReference type="EC" id="3.6.1.52"/>
    </reaction>
    <physiologicalReaction direction="left-to-right" evidence="9">
        <dbReference type="Rhea" id="RHEA:79704"/>
    </physiologicalReaction>
</comment>
<evidence type="ECO:0000256" key="9">
    <source>
        <dbReference type="ARBA" id="ARBA00048424"/>
    </source>
</evidence>
<dbReference type="PANTHER" id="PTHR31126:SF48">
    <property type="entry name" value="INOSITOL PHOSPHATASE SIW14"/>
    <property type="match status" value="1"/>
</dbReference>
<reference evidence="12" key="1">
    <citation type="submission" date="2016-10" db="EMBL/GenBank/DDBJ databases">
        <authorList>
            <person name="Benchimol M."/>
            <person name="Almeida L.G."/>
            <person name="Vasconcelos A.T."/>
            <person name="Perreira-Neves A."/>
            <person name="Rosa I.A."/>
            <person name="Tasca T."/>
            <person name="Bogo M.R."/>
            <person name="de Souza W."/>
        </authorList>
    </citation>
    <scope>NUCLEOTIDE SEQUENCE [LARGE SCALE GENOMIC DNA]</scope>
    <source>
        <strain evidence="12">K</strain>
    </source>
</reference>
<sequence length="203" mass="23670">MIYEQYLQCGFLNSNYSIVYIYLQMINLISRSNPEEIIVPPVNFSMVAQGVYRGAYPNYSNFSFLKNLGLKTLLFLCEEDYPPTNLEFLKENGITLITVQMEGNKAPFKTIPNEQMVEALRHLTDVRNHPIFVHCNKGTHRTGTVVGCLRKLQNWSLTSIFDEYRCFAGTKARQIDERYIELFELPKDEFDTENFPSWLKNLE</sequence>
<comment type="catalytic activity">
    <reaction evidence="7">
        <text>3,5-bis(diphospho)-1D-myo-inositol 1,2,4,6-tetrakisphosphate + H2O = 3-diphospho-1D-myo-inositol 1,2,4,5,6-pentakisphosphate + phosphate + 2 H(+)</text>
        <dbReference type="Rhea" id="RHEA:56312"/>
        <dbReference type="ChEBI" id="CHEBI:15377"/>
        <dbReference type="ChEBI" id="CHEBI:15378"/>
        <dbReference type="ChEBI" id="CHEBI:43474"/>
        <dbReference type="ChEBI" id="CHEBI:140372"/>
        <dbReference type="ChEBI" id="CHEBI:140374"/>
        <dbReference type="EC" id="3.6.1.52"/>
    </reaction>
    <physiologicalReaction direction="left-to-right" evidence="7">
        <dbReference type="Rhea" id="RHEA:56313"/>
    </physiologicalReaction>
</comment>
<gene>
    <name evidence="12" type="ORF">TRFO_17830</name>
</gene>
<dbReference type="InterPro" id="IPR020422">
    <property type="entry name" value="TYR_PHOSPHATASE_DUAL_dom"/>
</dbReference>
<evidence type="ECO:0000256" key="1">
    <source>
        <dbReference type="ARBA" id="ARBA00004496"/>
    </source>
</evidence>
<dbReference type="InterPro" id="IPR016130">
    <property type="entry name" value="Tyr_Pase_AS"/>
</dbReference>
<dbReference type="AlphaFoldDB" id="A0A1J4KMI5"/>
<evidence type="ECO:0000256" key="6">
    <source>
        <dbReference type="ARBA" id="ARBA00047342"/>
    </source>
</evidence>
<comment type="caution">
    <text evidence="12">The sequence shown here is derived from an EMBL/GenBank/DDBJ whole genome shotgun (WGS) entry which is preliminary data.</text>
</comment>
<dbReference type="RefSeq" id="XP_068365490.1">
    <property type="nucleotide sequence ID" value="XM_068499814.1"/>
</dbReference>
<dbReference type="CDD" id="cd14528">
    <property type="entry name" value="PFA-DSP_Siw14"/>
    <property type="match status" value="1"/>
</dbReference>
<evidence type="ECO:0000313" key="13">
    <source>
        <dbReference type="Proteomes" id="UP000179807"/>
    </source>
</evidence>
<evidence type="ECO:0000313" key="12">
    <source>
        <dbReference type="EMBL" id="OHT12354.1"/>
    </source>
</evidence>
<keyword evidence="3" id="KW-0963">Cytoplasm</keyword>
<keyword evidence="13" id="KW-1185">Reference proteome</keyword>
<accession>A0A1J4KMI5</accession>
<name>A0A1J4KMI5_9EUKA</name>
<evidence type="ECO:0000259" key="10">
    <source>
        <dbReference type="PROSITE" id="PS50054"/>
    </source>
</evidence>
<dbReference type="FunFam" id="3.90.190.10:FF:000035">
    <property type="entry name" value="Tyrosine phosphatase, putative"/>
    <property type="match status" value="1"/>
</dbReference>